<dbReference type="PANTHER" id="PTHR31009">
    <property type="entry name" value="S-ADENOSYL-L-METHIONINE:CARBOXYL METHYLTRANSFERASE FAMILY PROTEIN"/>
    <property type="match status" value="1"/>
</dbReference>
<evidence type="ECO:0000256" key="3">
    <source>
        <dbReference type="ARBA" id="ARBA00022679"/>
    </source>
</evidence>
<evidence type="ECO:0000256" key="4">
    <source>
        <dbReference type="ARBA" id="ARBA00022723"/>
    </source>
</evidence>
<organism evidence="6 7">
    <name type="scientific">Buddleja alternifolia</name>
    <dbReference type="NCBI Taxonomy" id="168488"/>
    <lineage>
        <taxon>Eukaryota</taxon>
        <taxon>Viridiplantae</taxon>
        <taxon>Streptophyta</taxon>
        <taxon>Embryophyta</taxon>
        <taxon>Tracheophyta</taxon>
        <taxon>Spermatophyta</taxon>
        <taxon>Magnoliopsida</taxon>
        <taxon>eudicotyledons</taxon>
        <taxon>Gunneridae</taxon>
        <taxon>Pentapetalae</taxon>
        <taxon>asterids</taxon>
        <taxon>lamiids</taxon>
        <taxon>Lamiales</taxon>
        <taxon>Scrophulariaceae</taxon>
        <taxon>Buddlejeae</taxon>
        <taxon>Buddleja</taxon>
    </lineage>
</organism>
<proteinExistence type="inferred from homology"/>
<evidence type="ECO:0000256" key="1">
    <source>
        <dbReference type="ARBA" id="ARBA00007967"/>
    </source>
</evidence>
<dbReference type="Proteomes" id="UP000826271">
    <property type="component" value="Unassembled WGS sequence"/>
</dbReference>
<dbReference type="GO" id="GO:0008168">
    <property type="term" value="F:methyltransferase activity"/>
    <property type="evidence" value="ECO:0007669"/>
    <property type="project" value="UniProtKB-KW"/>
</dbReference>
<comment type="caution">
    <text evidence="6">The sequence shown here is derived from an EMBL/GenBank/DDBJ whole genome shotgun (WGS) entry which is preliminary data.</text>
</comment>
<dbReference type="Pfam" id="PF03492">
    <property type="entry name" value="Methyltransf_7"/>
    <property type="match status" value="1"/>
</dbReference>
<evidence type="ECO:0000313" key="6">
    <source>
        <dbReference type="EMBL" id="KAG8384134.1"/>
    </source>
</evidence>
<keyword evidence="3" id="KW-0808">Transferase</keyword>
<evidence type="ECO:0000256" key="5">
    <source>
        <dbReference type="ARBA" id="ARBA00022842"/>
    </source>
</evidence>
<evidence type="ECO:0008006" key="8">
    <source>
        <dbReference type="Google" id="ProtNLM"/>
    </source>
</evidence>
<dbReference type="AlphaFoldDB" id="A0AAV6XME8"/>
<dbReference type="GO" id="GO:0032259">
    <property type="term" value="P:methylation"/>
    <property type="evidence" value="ECO:0007669"/>
    <property type="project" value="UniProtKB-KW"/>
</dbReference>
<evidence type="ECO:0000256" key="2">
    <source>
        <dbReference type="ARBA" id="ARBA00022603"/>
    </source>
</evidence>
<keyword evidence="4" id="KW-0479">Metal-binding</keyword>
<dbReference type="Gene3D" id="1.10.1200.270">
    <property type="entry name" value="Methyltransferase, alpha-helical capping domain"/>
    <property type="match status" value="1"/>
</dbReference>
<dbReference type="EMBL" id="WHWC01000004">
    <property type="protein sequence ID" value="KAG8384134.1"/>
    <property type="molecule type" value="Genomic_DNA"/>
</dbReference>
<dbReference type="GO" id="GO:0046872">
    <property type="term" value="F:metal ion binding"/>
    <property type="evidence" value="ECO:0007669"/>
    <property type="project" value="UniProtKB-KW"/>
</dbReference>
<keyword evidence="7" id="KW-1185">Reference proteome</keyword>
<dbReference type="InterPro" id="IPR029063">
    <property type="entry name" value="SAM-dependent_MTases_sf"/>
</dbReference>
<evidence type="ECO:0000313" key="7">
    <source>
        <dbReference type="Proteomes" id="UP000826271"/>
    </source>
</evidence>
<sequence>MFSHEQRIYSKNMDESKLKEGSCKYHMIGGDGPNSYAQNSEYQKQLLVSAEELIHELIDKHLDLENPPFDPQNTFKIADFGCSIGPNAFFAIENIIAAIVNKYKSNQNKNPNHPIPEFQIFFNDLVDNDFNTLFTNLPTARKYFVAGVPGSFHGRLFPKSTLHFAHCSTALHWLSRVPEAVAKRGSTAWNKGKIHYSGAGEEVKEAYAGQYREDMEVFLNARGEELVDGGLMVLVLIGFRDGVLCSDSSIGGVFDILISCLQDLANMGKISEEKVDSFNLPFYYPSPSELKGLIEANGLFNIERMAELGAPMRRNPDAQVLTSHLRAVIEGLIEEQFGDGIVEELFTIYLDRFAKSPALLDDRCWKETNYFVFLKRKPSFPIAEPLL</sequence>
<dbReference type="Gene3D" id="3.40.50.150">
    <property type="entry name" value="Vaccinia Virus protein VP39"/>
    <property type="match status" value="1"/>
</dbReference>
<keyword evidence="5" id="KW-0460">Magnesium</keyword>
<name>A0AAV6XME8_9LAMI</name>
<gene>
    <name evidence="6" type="ORF">BUALT_Bualt04G0086700</name>
</gene>
<keyword evidence="2" id="KW-0489">Methyltransferase</keyword>
<reference evidence="6" key="1">
    <citation type="submission" date="2019-10" db="EMBL/GenBank/DDBJ databases">
        <authorList>
            <person name="Zhang R."/>
            <person name="Pan Y."/>
            <person name="Wang J."/>
            <person name="Ma R."/>
            <person name="Yu S."/>
        </authorList>
    </citation>
    <scope>NUCLEOTIDE SEQUENCE</scope>
    <source>
        <strain evidence="6">LA-IB0</strain>
        <tissue evidence="6">Leaf</tissue>
    </source>
</reference>
<dbReference type="InterPro" id="IPR042086">
    <property type="entry name" value="MeTrfase_capping"/>
</dbReference>
<dbReference type="SUPFAM" id="SSF53335">
    <property type="entry name" value="S-adenosyl-L-methionine-dependent methyltransferases"/>
    <property type="match status" value="1"/>
</dbReference>
<comment type="similarity">
    <text evidence="1">Belongs to the methyltransferase superfamily. Type-7 methyltransferase family.</text>
</comment>
<protein>
    <recommendedName>
        <fullName evidence="8">S-adenosylmethionine-dependent methyltransferase</fullName>
    </recommendedName>
</protein>
<dbReference type="InterPro" id="IPR005299">
    <property type="entry name" value="MeTrfase_7"/>
</dbReference>
<accession>A0AAV6XME8</accession>